<dbReference type="PANTHER" id="PTHR36181:SF2">
    <property type="entry name" value="INTRON-ENCODED ENDONUCLEASE AI3-RELATED"/>
    <property type="match status" value="1"/>
</dbReference>
<dbReference type="InterPro" id="IPR004860">
    <property type="entry name" value="LAGLIDADG_dom"/>
</dbReference>
<dbReference type="InterPro" id="IPR051289">
    <property type="entry name" value="LAGLIDADG_Endonuclease"/>
</dbReference>
<dbReference type="GO" id="GO:0005739">
    <property type="term" value="C:mitochondrion"/>
    <property type="evidence" value="ECO:0007669"/>
    <property type="project" value="UniProtKB-ARBA"/>
</dbReference>
<dbReference type="STRING" id="771870.F7WD23"/>
<reference evidence="2 3" key="1">
    <citation type="journal article" date="2010" name="PLoS Genet.">
        <title>De novo assembly of a 40 Mb eukaryotic genome from short sequence reads: Sordaria macrospora, a model organism for fungal morphogenesis.</title>
        <authorList>
            <person name="Nowrousian M."/>
            <person name="Stajich J."/>
            <person name="Chu M."/>
            <person name="Engh I."/>
            <person name="Espagne E."/>
            <person name="Halliday K."/>
            <person name="Kamerewerd J."/>
            <person name="Kempken F."/>
            <person name="Knab B."/>
            <person name="Kuo H.C."/>
            <person name="Osiewacz H.D."/>
            <person name="Poeggeler S."/>
            <person name="Read N."/>
            <person name="Seiler S."/>
            <person name="Smith K."/>
            <person name="Zickler D."/>
            <person name="Kueck U."/>
            <person name="Freitag M."/>
        </authorList>
    </citation>
    <scope>NUCLEOTIDE SEQUENCE [LARGE SCALE GENOMIC DNA]</scope>
    <source>
        <strain evidence="3">ATCC MYA-333 / DSM 997 / K(L3346) / K-hell</strain>
        <tissue evidence="2">Mycelium</tissue>
    </source>
</reference>
<dbReference type="SUPFAM" id="SSF55608">
    <property type="entry name" value="Homing endonucleases"/>
    <property type="match status" value="2"/>
</dbReference>
<evidence type="ECO:0000313" key="2">
    <source>
        <dbReference type="EMBL" id="CCC14770.1"/>
    </source>
</evidence>
<organism evidence="2 3">
    <name type="scientific">Sordaria macrospora (strain ATCC MYA-333 / DSM 997 / K(L3346) / K-hell)</name>
    <dbReference type="NCBI Taxonomy" id="771870"/>
    <lineage>
        <taxon>Eukaryota</taxon>
        <taxon>Fungi</taxon>
        <taxon>Dikarya</taxon>
        <taxon>Ascomycota</taxon>
        <taxon>Pezizomycotina</taxon>
        <taxon>Sordariomycetes</taxon>
        <taxon>Sordariomycetidae</taxon>
        <taxon>Sordariales</taxon>
        <taxon>Sordariaceae</taxon>
        <taxon>Sordaria</taxon>
    </lineage>
</organism>
<accession>F7WD23</accession>
<dbReference type="Gene3D" id="3.10.28.10">
    <property type="entry name" value="Homing endonucleases"/>
    <property type="match status" value="2"/>
</dbReference>
<geneLocation type="mitochondrion" evidence="2"/>
<dbReference type="InParanoid" id="F7WD23"/>
<dbReference type="OMA" id="GYNITME"/>
<gene>
    <name evidence="2" type="ORF">SMAC_12649</name>
</gene>
<dbReference type="Pfam" id="PF00961">
    <property type="entry name" value="LAGLIDADG_1"/>
    <property type="match status" value="2"/>
</dbReference>
<dbReference type="VEuPathDB" id="FungiDB:SMAC_12649"/>
<dbReference type="eggNOG" id="ENOG502S2UT">
    <property type="taxonomic scope" value="Eukaryota"/>
</dbReference>
<evidence type="ECO:0000313" key="3">
    <source>
        <dbReference type="Proteomes" id="UP000001881"/>
    </source>
</evidence>
<sequence length="349" mass="40567">MGKVWVRDNKAFFTVIRKNEINSLIGIFTKYPLKSSKGLNFLDFKKAFELYTSHKLTKEILNQIESIKKNMNSLRTNYDMKDYYKQNDLIISAYWLLGFIEAEGSFFVINRGGYNITMEFSLTQSFLDLSLMEAIKEFLNNLANPESSTISNLTFAYLYVDKKEKNHLRDVIIVKITQAGYIKKVLMPFLDSLNWQSKKVKDYHDWKIIFQLKEKGLHYLPEGLILVNGILDQMNRRRLSSSEKAEVRLNRTPLDKEIAKLLSGPSNLEVMSDGRVLIKSLNKYYSSRLSIEVEIIDDKANLIKTFPSIKECAEFLGMTRQVLTRRILSKKSILLDSKPVLVRKIEKEE</sequence>
<keyword evidence="3" id="KW-1185">Reference proteome</keyword>
<dbReference type="InterPro" id="IPR027434">
    <property type="entry name" value="Homing_endonucl"/>
</dbReference>
<name>F7WD23_SORMK</name>
<dbReference type="PANTHER" id="PTHR36181">
    <property type="entry name" value="INTRON-ENCODED ENDONUCLEASE AI3-RELATED"/>
    <property type="match status" value="1"/>
</dbReference>
<dbReference type="OrthoDB" id="3705528at2759"/>
<keyword evidence="2" id="KW-0496">Mitochondrion</keyword>
<feature type="domain" description="Homing endonuclease LAGLIDADG" evidence="1">
    <location>
        <begin position="96"/>
        <end position="209"/>
    </location>
</feature>
<dbReference type="HOGENOM" id="CLU_794935_0_0_1"/>
<dbReference type="EMBL" id="CABT02001583">
    <property type="protein sequence ID" value="CCC14770.1"/>
    <property type="molecule type" value="Genomic_DNA"/>
</dbReference>
<protein>
    <submittedName>
        <fullName evidence="2">WGS project CABT00000000 data, contig 2.1583</fullName>
    </submittedName>
</protein>
<feature type="domain" description="Homing endonuclease LAGLIDADG" evidence="1">
    <location>
        <begin position="5"/>
        <end position="47"/>
    </location>
</feature>
<proteinExistence type="predicted"/>
<evidence type="ECO:0000259" key="1">
    <source>
        <dbReference type="Pfam" id="PF00961"/>
    </source>
</evidence>
<dbReference type="GO" id="GO:0004519">
    <property type="term" value="F:endonuclease activity"/>
    <property type="evidence" value="ECO:0007669"/>
    <property type="project" value="InterPro"/>
</dbReference>
<dbReference type="AlphaFoldDB" id="F7WD23"/>
<comment type="caution">
    <text evidence="2">The sequence shown here is derived from an EMBL/GenBank/DDBJ whole genome shotgun (WGS) entry which is preliminary data.</text>
</comment>
<dbReference type="Proteomes" id="UP000001881">
    <property type="component" value="Unassembled WGS sequence"/>
</dbReference>